<dbReference type="SUPFAM" id="SSF46785">
    <property type="entry name" value="Winged helix' DNA-binding domain"/>
    <property type="match status" value="1"/>
</dbReference>
<evidence type="ECO:0000313" key="4">
    <source>
        <dbReference type="EMBL" id="HJB27890.1"/>
    </source>
</evidence>
<dbReference type="PANTHER" id="PTHR18964">
    <property type="entry name" value="ROK (REPRESSOR, ORF, KINASE) FAMILY"/>
    <property type="match status" value="1"/>
</dbReference>
<dbReference type="Gene3D" id="3.30.420.40">
    <property type="match status" value="2"/>
</dbReference>
<reference evidence="4" key="2">
    <citation type="submission" date="2021-04" db="EMBL/GenBank/DDBJ databases">
        <authorList>
            <person name="Gilroy R."/>
        </authorList>
    </citation>
    <scope>NUCLEOTIDE SEQUENCE</scope>
    <source>
        <strain evidence="4">ChiSjej1B19-5720</strain>
    </source>
</reference>
<proteinExistence type="inferred from homology"/>
<accession>A0A9D2LRG5</accession>
<dbReference type="InterPro" id="IPR000600">
    <property type="entry name" value="ROK"/>
</dbReference>
<evidence type="ECO:0000256" key="3">
    <source>
        <dbReference type="ARBA" id="ARBA00022629"/>
    </source>
</evidence>
<dbReference type="GO" id="GO:0042732">
    <property type="term" value="P:D-xylose metabolic process"/>
    <property type="evidence" value="ECO:0007669"/>
    <property type="project" value="UniProtKB-KW"/>
</dbReference>
<dbReference type="InterPro" id="IPR036390">
    <property type="entry name" value="WH_DNA-bd_sf"/>
</dbReference>
<dbReference type="InterPro" id="IPR036388">
    <property type="entry name" value="WH-like_DNA-bd_sf"/>
</dbReference>
<dbReference type="Pfam" id="PF00480">
    <property type="entry name" value="ROK"/>
    <property type="match status" value="1"/>
</dbReference>
<keyword evidence="3" id="KW-0859">Xylose metabolism</keyword>
<evidence type="ECO:0000313" key="5">
    <source>
        <dbReference type="Proteomes" id="UP000823842"/>
    </source>
</evidence>
<dbReference type="AlphaFoldDB" id="A0A9D2LRG5"/>
<reference evidence="4" key="1">
    <citation type="journal article" date="2021" name="PeerJ">
        <title>Extensive microbial diversity within the chicken gut microbiome revealed by metagenomics and culture.</title>
        <authorList>
            <person name="Gilroy R."/>
            <person name="Ravi A."/>
            <person name="Getino M."/>
            <person name="Pursley I."/>
            <person name="Horton D.L."/>
            <person name="Alikhan N.F."/>
            <person name="Baker D."/>
            <person name="Gharbi K."/>
            <person name="Hall N."/>
            <person name="Watson M."/>
            <person name="Adriaenssens E.M."/>
            <person name="Foster-Nyarko E."/>
            <person name="Jarju S."/>
            <person name="Secka A."/>
            <person name="Antonio M."/>
            <person name="Oren A."/>
            <person name="Chaudhuri R.R."/>
            <person name="La Ragione R."/>
            <person name="Hildebrand F."/>
            <person name="Pallen M.J."/>
        </authorList>
    </citation>
    <scope>NUCLEOTIDE SEQUENCE</scope>
    <source>
        <strain evidence="4">ChiSjej1B19-5720</strain>
    </source>
</reference>
<dbReference type="PANTHER" id="PTHR18964:SF149">
    <property type="entry name" value="BIFUNCTIONAL UDP-N-ACETYLGLUCOSAMINE 2-EPIMERASE_N-ACETYLMANNOSAMINE KINASE"/>
    <property type="match status" value="1"/>
</dbReference>
<evidence type="ECO:0000256" key="1">
    <source>
        <dbReference type="ARBA" id="ARBA00002486"/>
    </source>
</evidence>
<keyword evidence="3" id="KW-0119">Carbohydrate metabolism</keyword>
<organism evidence="4 5">
    <name type="scientific">Candidatus Blautia faecavium</name>
    <dbReference type="NCBI Taxonomy" id="2838487"/>
    <lineage>
        <taxon>Bacteria</taxon>
        <taxon>Bacillati</taxon>
        <taxon>Bacillota</taxon>
        <taxon>Clostridia</taxon>
        <taxon>Lachnospirales</taxon>
        <taxon>Lachnospiraceae</taxon>
        <taxon>Blautia</taxon>
    </lineage>
</organism>
<dbReference type="InterPro" id="IPR043129">
    <property type="entry name" value="ATPase_NBD"/>
</dbReference>
<dbReference type="Gene3D" id="1.10.10.10">
    <property type="entry name" value="Winged helix-like DNA-binding domain superfamily/Winged helix DNA-binding domain"/>
    <property type="match status" value="1"/>
</dbReference>
<dbReference type="Proteomes" id="UP000823842">
    <property type="component" value="Unassembled WGS sequence"/>
</dbReference>
<comment type="caution">
    <text evidence="4">The sequence shown here is derived from an EMBL/GenBank/DDBJ whole genome shotgun (WGS) entry which is preliminary data.</text>
</comment>
<name>A0A9D2LRG5_9FIRM</name>
<protein>
    <submittedName>
        <fullName evidence="4">ROK family protein</fullName>
    </submittedName>
</protein>
<dbReference type="SUPFAM" id="SSF53067">
    <property type="entry name" value="Actin-like ATPase domain"/>
    <property type="match status" value="2"/>
</dbReference>
<dbReference type="EMBL" id="DWYZ01000078">
    <property type="protein sequence ID" value="HJB27890.1"/>
    <property type="molecule type" value="Genomic_DNA"/>
</dbReference>
<gene>
    <name evidence="4" type="ORF">IAA06_03745</name>
</gene>
<comment type="similarity">
    <text evidence="2">Belongs to the ROK (NagC/XylR) family.</text>
</comment>
<comment type="function">
    <text evidence="1">Transcriptional repressor of xylose-utilizing enzymes.</text>
</comment>
<sequence length="377" mass="42699">MKKIITPNQIKKNNRNLIYQYIYTNRKVCQQRIAYDLHLSRPTVASNLALLEEDGLIKKNGQMDTETVGRKAAAYSIVPDHRIGIGAEILKKEVKMIAVDLYGEKISGSSFEIAYENREEYFREVCREILRFKEYLGIREEQILGIGLAMQALVSPDHGTIIYGEILSCTGLSVEAFTRHLPYPCSFIHDADSAAISELWVSPELKDGVYLSLSRHLGASIISKGELLSGKHGHSATIEHIQMEPDGKACYCGKRGCAETLCSLEALLEGESLEGFFGRLKKKEKDAKERWETYLFHLARLINMLHLIYDTDFILGGYLAPYLKEGDIFFLHDLIQEMTPFPEERDFIHISKMPKHNITIGAALPYIQEFLNHIAGV</sequence>
<evidence type="ECO:0000256" key="2">
    <source>
        <dbReference type="ARBA" id="ARBA00006479"/>
    </source>
</evidence>